<protein>
    <submittedName>
        <fullName evidence="2">Uncharacterized protein</fullName>
    </submittedName>
</protein>
<gene>
    <name evidence="2" type="ORF">ANME2D_02363</name>
</gene>
<dbReference type="EMBL" id="JMIY01000005">
    <property type="protein sequence ID" value="KCZ71628.1"/>
    <property type="molecule type" value="Genomic_DNA"/>
</dbReference>
<accession>A0A062V4U2</accession>
<evidence type="ECO:0000313" key="3">
    <source>
        <dbReference type="Proteomes" id="UP000027153"/>
    </source>
</evidence>
<evidence type="ECO:0000256" key="1">
    <source>
        <dbReference type="SAM" id="MobiDB-lite"/>
    </source>
</evidence>
<proteinExistence type="predicted"/>
<feature type="compositionally biased region" description="Basic and acidic residues" evidence="1">
    <location>
        <begin position="9"/>
        <end position="26"/>
    </location>
</feature>
<comment type="caution">
    <text evidence="2">The sequence shown here is derived from an EMBL/GenBank/DDBJ whole genome shotgun (WGS) entry which is preliminary data.</text>
</comment>
<reference evidence="2 3" key="1">
    <citation type="journal article" date="2013" name="Nature">
        <title>Anaerobic oxidation of methane coupled to nitrate reduction in a novel archaeal lineage.</title>
        <authorList>
            <person name="Haroon M.F."/>
            <person name="Hu S."/>
            <person name="Shi Y."/>
            <person name="Imelfort M."/>
            <person name="Keller J."/>
            <person name="Hugenholtz P."/>
            <person name="Yuan Z."/>
            <person name="Tyson G.W."/>
        </authorList>
    </citation>
    <scope>NUCLEOTIDE SEQUENCE [LARGE SCALE GENOMIC DNA]</scope>
    <source>
        <strain evidence="2 3">ANME-2d</strain>
    </source>
</reference>
<keyword evidence="3" id="KW-1185">Reference proteome</keyword>
<name>A0A062V4U2_9EURY</name>
<organism evidence="2 3">
    <name type="scientific">Candidatus Methanoperedens nitratireducens</name>
    <dbReference type="NCBI Taxonomy" id="1392998"/>
    <lineage>
        <taxon>Archaea</taxon>
        <taxon>Methanobacteriati</taxon>
        <taxon>Methanobacteriota</taxon>
        <taxon>Stenosarchaea group</taxon>
        <taxon>Methanomicrobia</taxon>
        <taxon>Methanosarcinales</taxon>
        <taxon>ANME-2 cluster</taxon>
        <taxon>Candidatus Methanoperedentaceae</taxon>
        <taxon>Candidatus Methanoperedens</taxon>
    </lineage>
</organism>
<sequence length="65" mass="7618">MSFGRSTQGRRDGTNQQDRREIRENRRYARTVAHMNDGSTVEIRDLAHQVKLAMSGNVRIFERLK</sequence>
<evidence type="ECO:0000313" key="2">
    <source>
        <dbReference type="EMBL" id="KCZ71628.1"/>
    </source>
</evidence>
<feature type="region of interest" description="Disordered" evidence="1">
    <location>
        <begin position="1"/>
        <end position="26"/>
    </location>
</feature>
<dbReference type="Proteomes" id="UP000027153">
    <property type="component" value="Unassembled WGS sequence"/>
</dbReference>
<dbReference type="RefSeq" id="WP_048091687.1">
    <property type="nucleotide sequence ID" value="NZ_JMIY01000005.1"/>
</dbReference>
<dbReference type="AlphaFoldDB" id="A0A062V4U2"/>